<reference evidence="2" key="1">
    <citation type="submission" date="2017-09" db="EMBL/GenBank/DDBJ databases">
        <title>Complete Genome Sequence of ansamitocin-producing Bacterium Actinosynnema pretiosum X47.</title>
        <authorList>
            <person name="Cao G."/>
            <person name="Zong G."/>
            <person name="Zhong C."/>
            <person name="Fu J."/>
        </authorList>
    </citation>
    <scope>NUCLEOTIDE SEQUENCE [LARGE SCALE GENOMIC DNA]</scope>
    <source>
        <strain evidence="2">X47</strain>
    </source>
</reference>
<dbReference type="RefSeq" id="WP_096496110.1">
    <property type="nucleotide sequence ID" value="NZ_CP023445.1"/>
</dbReference>
<evidence type="ECO:0000313" key="3">
    <source>
        <dbReference type="Proteomes" id="UP000218505"/>
    </source>
</evidence>
<proteinExistence type="predicted"/>
<gene>
    <name evidence="2" type="ORF">CNX65_26025</name>
</gene>
<dbReference type="AlphaFoldDB" id="A0A290ZB85"/>
<dbReference type="Proteomes" id="UP000218505">
    <property type="component" value="Chromosome"/>
</dbReference>
<evidence type="ECO:0000313" key="2">
    <source>
        <dbReference type="EMBL" id="ATE56301.1"/>
    </source>
</evidence>
<feature type="region of interest" description="Disordered" evidence="1">
    <location>
        <begin position="77"/>
        <end position="103"/>
    </location>
</feature>
<dbReference type="KEGG" id="apre:CNX65_26025"/>
<protein>
    <submittedName>
        <fullName evidence="2">Uncharacterized protein</fullName>
    </submittedName>
</protein>
<dbReference type="EMBL" id="CP023445">
    <property type="protein sequence ID" value="ATE56301.1"/>
    <property type="molecule type" value="Genomic_DNA"/>
</dbReference>
<accession>A0A290ZB85</accession>
<sequence>MTAELPPRRPMPPEVRERLRRRVLGREVRGRGVPYRGVPSRGGLGRNARVVPLTAAATAAALALGGVVLTEVARDEGPAVRPTVTDAPPPTTSAPPTSGAPYLTGDVPTTEDLLRCGLTSARQVVVLPSSRLVVGDELCELSGPGVYRSPDRRAAVLLNGARIALLRPGLFVGVKSDNGASFLSARGARAVGADESTPLASVSGDGVFFVRTLDFPVLRLTFDDGNTTPVSTSGDEVGALRRTGPVPEPPAVDEAAGRCADQAWLTGQLTDPARWRPVVATAPGAGEHVLVLGDGSGSFLACPARDWQPRPHAVAKPLGGEDFEVLSSDASASSSTRYLAGVVGERVTAVELTDAQGRPAAEVVLENGWFAARFTDQPDAAAWSDYRVRVLAGEEVLRDGPATTN</sequence>
<keyword evidence="3" id="KW-1185">Reference proteome</keyword>
<organism evidence="2 3">
    <name type="scientific">Actinosynnema pretiosum</name>
    <dbReference type="NCBI Taxonomy" id="42197"/>
    <lineage>
        <taxon>Bacteria</taxon>
        <taxon>Bacillati</taxon>
        <taxon>Actinomycetota</taxon>
        <taxon>Actinomycetes</taxon>
        <taxon>Pseudonocardiales</taxon>
        <taxon>Pseudonocardiaceae</taxon>
        <taxon>Actinosynnema</taxon>
    </lineage>
</organism>
<name>A0A290ZB85_9PSEU</name>
<evidence type="ECO:0000256" key="1">
    <source>
        <dbReference type="SAM" id="MobiDB-lite"/>
    </source>
</evidence>